<dbReference type="Proteomes" id="UP000027936">
    <property type="component" value="Unassembled WGS sequence"/>
</dbReference>
<dbReference type="EMBL" id="JJRY01000010">
    <property type="protein sequence ID" value="KEF37949.1"/>
    <property type="molecule type" value="Genomic_DNA"/>
</dbReference>
<organism evidence="2 3">
    <name type="scientific">Schinkia azotoformans MEV2011</name>
    <dbReference type="NCBI Taxonomy" id="1348973"/>
    <lineage>
        <taxon>Bacteria</taxon>
        <taxon>Bacillati</taxon>
        <taxon>Bacillota</taxon>
        <taxon>Bacilli</taxon>
        <taxon>Bacillales</taxon>
        <taxon>Bacillaceae</taxon>
        <taxon>Calidifontibacillus/Schinkia group</taxon>
        <taxon>Schinkia</taxon>
    </lineage>
</organism>
<sequence>MNGEKSNVLQDIVEKIGAIEKRLQEMPSQPTVYHITIQNLDIHDPILKELTFSLESLDIKELSGALNMGNNFGPKVEQKPKNEPEKKQTKKGQTEEEQEKKIPEQTDISNIIVKVNGTPVNYTVS</sequence>
<comment type="caution">
    <text evidence="2">The sequence shown here is derived from an EMBL/GenBank/DDBJ whole genome shotgun (WGS) entry which is preliminary data.</text>
</comment>
<protein>
    <submittedName>
        <fullName evidence="2">Uncharacterized protein</fullName>
    </submittedName>
</protein>
<feature type="region of interest" description="Disordered" evidence="1">
    <location>
        <begin position="70"/>
        <end position="107"/>
    </location>
</feature>
<evidence type="ECO:0000313" key="2">
    <source>
        <dbReference type="EMBL" id="KEF37949.1"/>
    </source>
</evidence>
<feature type="compositionally biased region" description="Basic and acidic residues" evidence="1">
    <location>
        <begin position="76"/>
        <end position="104"/>
    </location>
</feature>
<dbReference type="RefSeq" id="WP_051678209.1">
    <property type="nucleotide sequence ID" value="NZ_JJRY01000010.1"/>
</dbReference>
<evidence type="ECO:0000313" key="3">
    <source>
        <dbReference type="Proteomes" id="UP000027936"/>
    </source>
</evidence>
<evidence type="ECO:0000256" key="1">
    <source>
        <dbReference type="SAM" id="MobiDB-lite"/>
    </source>
</evidence>
<accession>A0A072NJR3</accession>
<dbReference type="OrthoDB" id="2620164at2"/>
<gene>
    <name evidence="2" type="ORF">M670_02705</name>
</gene>
<name>A0A072NJR3_SCHAZ</name>
<dbReference type="PATRIC" id="fig|1348973.3.peg.2618"/>
<reference evidence="2 3" key="1">
    <citation type="submission" date="2014-04" db="EMBL/GenBank/DDBJ databases">
        <title>Draft genome sequence of Bacillus azotoformans MEV2011, a (co-) denitrifying strain unable to grow in the presence of oxygen.</title>
        <authorList>
            <person name="Nielsen M."/>
            <person name="Schreiber L."/>
            <person name="Finster K."/>
            <person name="Schramm A."/>
        </authorList>
    </citation>
    <scope>NUCLEOTIDE SEQUENCE [LARGE SCALE GENOMIC DNA]</scope>
    <source>
        <strain evidence="2 3">MEV2011</strain>
    </source>
</reference>
<dbReference type="AlphaFoldDB" id="A0A072NJR3"/>
<proteinExistence type="predicted"/>